<dbReference type="EMBL" id="DSLG01000007">
    <property type="protein sequence ID" value="HEA87561.1"/>
    <property type="molecule type" value="Genomic_DNA"/>
</dbReference>
<sequence>MEENMKKHKHFTVSLLLAGLMLTVAPLLAQEQNAPQPQMPQMPMMEPMMEPMMPQLTDAQREQLQSLRIKHLKEIMPLETELRIKELELQALWDADKLDSKAIIAKVKELSELRNKLELTRTNHRLEIAQLLTPEQRRQMRHMFGMGMGPGMGMGRRMMRRHRCMEQKQFGPQEPNCCPQK</sequence>
<proteinExistence type="predicted"/>
<feature type="chain" id="PRO_5039820301" evidence="1">
    <location>
        <begin position="30"/>
        <end position="181"/>
    </location>
</feature>
<dbReference type="AlphaFoldDB" id="A0A7C3ILQ8"/>
<dbReference type="CDD" id="cd09916">
    <property type="entry name" value="CpxP_like"/>
    <property type="match status" value="1"/>
</dbReference>
<accession>A0A7C3ILQ8</accession>
<evidence type="ECO:0000256" key="1">
    <source>
        <dbReference type="SAM" id="SignalP"/>
    </source>
</evidence>
<name>A0A7C3ILQ8_UNCW3</name>
<dbReference type="EMBL" id="DSTU01000001">
    <property type="protein sequence ID" value="HFJ53136.1"/>
    <property type="molecule type" value="Genomic_DNA"/>
</dbReference>
<gene>
    <name evidence="2" type="ORF">ENP94_06085</name>
    <name evidence="3" type="ORF">ENS16_00370</name>
</gene>
<dbReference type="Gene3D" id="1.20.120.1490">
    <property type="match status" value="1"/>
</dbReference>
<protein>
    <submittedName>
        <fullName evidence="3">Periplasmic heavy metal sensor</fullName>
    </submittedName>
</protein>
<keyword evidence="1" id="KW-0732">Signal</keyword>
<dbReference type="InterPro" id="IPR025961">
    <property type="entry name" value="Metal_resist"/>
</dbReference>
<dbReference type="Pfam" id="PF13801">
    <property type="entry name" value="Metal_resist"/>
    <property type="match status" value="1"/>
</dbReference>
<evidence type="ECO:0000313" key="2">
    <source>
        <dbReference type="EMBL" id="HEA87561.1"/>
    </source>
</evidence>
<organism evidence="3">
    <name type="scientific">candidate division WOR-3 bacterium</name>
    <dbReference type="NCBI Taxonomy" id="2052148"/>
    <lineage>
        <taxon>Bacteria</taxon>
        <taxon>Bacteria division WOR-3</taxon>
    </lineage>
</organism>
<comment type="caution">
    <text evidence="3">The sequence shown here is derived from an EMBL/GenBank/DDBJ whole genome shotgun (WGS) entry which is preliminary data.</text>
</comment>
<dbReference type="GO" id="GO:0042597">
    <property type="term" value="C:periplasmic space"/>
    <property type="evidence" value="ECO:0007669"/>
    <property type="project" value="InterPro"/>
</dbReference>
<evidence type="ECO:0000313" key="3">
    <source>
        <dbReference type="EMBL" id="HFJ53136.1"/>
    </source>
</evidence>
<dbReference type="InterPro" id="IPR012899">
    <property type="entry name" value="LTXXQ"/>
</dbReference>
<feature type="signal peptide" evidence="1">
    <location>
        <begin position="1"/>
        <end position="29"/>
    </location>
</feature>
<reference evidence="3" key="1">
    <citation type="journal article" date="2020" name="mSystems">
        <title>Genome- and Community-Level Interaction Insights into Carbon Utilization and Element Cycling Functions of Hydrothermarchaeota in Hydrothermal Sediment.</title>
        <authorList>
            <person name="Zhou Z."/>
            <person name="Liu Y."/>
            <person name="Xu W."/>
            <person name="Pan J."/>
            <person name="Luo Z.H."/>
            <person name="Li M."/>
        </authorList>
    </citation>
    <scope>NUCLEOTIDE SEQUENCE [LARGE SCALE GENOMIC DNA]</scope>
    <source>
        <strain evidence="2">SpSt-265</strain>
        <strain evidence="3">SpSt-465</strain>
    </source>
</reference>